<keyword evidence="3" id="KW-0328">Glycosyltransferase</keyword>
<feature type="transmembrane region" description="Helical" evidence="9">
    <location>
        <begin position="12"/>
        <end position="30"/>
    </location>
</feature>
<keyword evidence="7 9" id="KW-0472">Membrane</keyword>
<evidence type="ECO:0000256" key="1">
    <source>
        <dbReference type="ARBA" id="ARBA00004167"/>
    </source>
</evidence>
<keyword evidence="10" id="KW-1185">Reference proteome</keyword>
<organism evidence="10 11">
    <name type="scientific">Panagrellus redivivus</name>
    <name type="common">Microworm</name>
    <dbReference type="NCBI Taxonomy" id="6233"/>
    <lineage>
        <taxon>Eukaryota</taxon>
        <taxon>Metazoa</taxon>
        <taxon>Ecdysozoa</taxon>
        <taxon>Nematoda</taxon>
        <taxon>Chromadorea</taxon>
        <taxon>Rhabditida</taxon>
        <taxon>Tylenchina</taxon>
        <taxon>Panagrolaimomorpha</taxon>
        <taxon>Panagrolaimoidea</taxon>
        <taxon>Panagrolaimidae</taxon>
        <taxon>Panagrellus</taxon>
    </lineage>
</organism>
<feature type="region of interest" description="Disordered" evidence="8">
    <location>
        <begin position="1214"/>
        <end position="1251"/>
    </location>
</feature>
<name>A0A7E4VKG6_PANRE</name>
<dbReference type="AlphaFoldDB" id="A0A7E4VKG6"/>
<dbReference type="Proteomes" id="UP000492821">
    <property type="component" value="Unassembled WGS sequence"/>
</dbReference>
<dbReference type="Pfam" id="PF01697">
    <property type="entry name" value="Glyco_transf_92"/>
    <property type="match status" value="2"/>
</dbReference>
<dbReference type="GO" id="GO:0016020">
    <property type="term" value="C:membrane"/>
    <property type="evidence" value="ECO:0007669"/>
    <property type="project" value="UniProtKB-SubCell"/>
</dbReference>
<evidence type="ECO:0000256" key="7">
    <source>
        <dbReference type="ARBA" id="ARBA00023136"/>
    </source>
</evidence>
<evidence type="ECO:0000256" key="4">
    <source>
        <dbReference type="ARBA" id="ARBA00022679"/>
    </source>
</evidence>
<comment type="similarity">
    <text evidence="2">Belongs to the glycosyltransferase 92 family.</text>
</comment>
<accession>A0A7E4VKG6</accession>
<evidence type="ECO:0000256" key="9">
    <source>
        <dbReference type="SAM" id="Phobius"/>
    </source>
</evidence>
<reference evidence="10" key="1">
    <citation type="journal article" date="2013" name="Genetics">
        <title>The draft genome and transcriptome of Panagrellus redivivus are shaped by the harsh demands of a free-living lifestyle.</title>
        <authorList>
            <person name="Srinivasan J."/>
            <person name="Dillman A.R."/>
            <person name="Macchietto M.G."/>
            <person name="Heikkinen L."/>
            <person name="Lakso M."/>
            <person name="Fracchia K.M."/>
            <person name="Antoshechkin I."/>
            <person name="Mortazavi A."/>
            <person name="Wong G."/>
            <person name="Sternberg P.W."/>
        </authorList>
    </citation>
    <scope>NUCLEOTIDE SEQUENCE [LARGE SCALE GENOMIC DNA]</scope>
    <source>
        <strain evidence="10">MT8872</strain>
    </source>
</reference>
<sequence length="1264" mass="142908">MRLALKKTLPIHISFLTTLFIIILVKIYIVTDPQEYADIQFTTQHKLTSPKPIFVIKTYYYPNSKSFKGKDAVVTIFNGERLKYKHQHFECNRTLASGKSERSRGKVLEIIYGPRQCKLTVFRLTCLFPARNEELADFNVGMPSPETGVMQYGALTVSQPNKKPYGFVSCMSRMIAFDDWALVIFAMETFRLYGGDLVVAPVECAIKEVMQLLRLYEADGILRVTGGFRARKLPNSYDPNTETEYSNQMSSSHECFYHYKESAEFIAFTDWDDILVGYRSGSYIKTFYEAFSPFIETHPYAAAFTINRINAYQKPPMRQTDKTFSLGASFRRTHYVAAFLDEKMVIRPHLVAGCWIHEMKIAEDDKYHQIAVNGSVATLLHLHDTIAGKGERPRMPADARIIGNASEFVDANALDANFRDMTHRHSFSFESAEDGSIAVPKPLFVVQTYYYSRSKSFNGTDAIVTLFNGERINYERRTVICSRKLDDGSSESVTGIITQLIDGPIQCKLTMFRLVCLFPPSNYNVTQFDVGVAKNALTVQYGTLTVSQPNKKPYGFVSCMSRMIAFDDWALVIFAMETFRLYGGDLVVAPVECAIKEVMQLLKLYESDGILTIRGGFKAPILNNIDYDPNTQTEFNQMSSSHECFYEFKESAEFIAFTDWDDILIGRRKGSEFLSFRESFAPFLKTHPKAAAFSVNRIDAYLKSPIRSTDAVFSLGDAFRKARYVSAFLDEKMVIRPHLVAGCWIHEMNKPENDQYHQISVNGSIATMLHLHDTLVDEGETKRLSTDLRMYDNASVFVDPEALDSNFKEMVERHSFHFDHKKYSYFRLFYNLISRCYKHILHDLTSNSVTYCPSFKTCVYPPQKVDIVKTEIKYNHPIVTGPFVWVLVALIMQVDEFLKKILALTSLTNLCQDHWHESTHCVPLFKYYTLDNDGGTAHGKVHRVVDSKEGKYDEDPYLETSLPLTSQPDHHPLTYSHKIMKALIVHAPGDNSLIASSDSDFVPPAVVTSAGDPPVMTEDPCFLEFDVAFCVSVAGINYYDSSMKSYFFEHGIEPPGEVLAFDPCDVTIIYIVPTTHELKKVHLYDTKNIKAAGILRDWTPSICNIGVKGLSTGPVSFSTFSKVLSHENTDRKFVEVELCEYECPGFFKSPINIVLLVFAILFFLVDLIVLGLFLWFCVIRKIRKRKAEAKNGKKKQDKDEYTETMATTVAQTNAGTTMTPSAVEGASAAGTPEAGTPTKTPGDPGATTFATSNDMTHMKMTLDL</sequence>
<evidence type="ECO:0000313" key="11">
    <source>
        <dbReference type="WBParaSite" id="Pan_g21249.t1"/>
    </source>
</evidence>
<dbReference type="WBParaSite" id="Pan_g21249.t1">
    <property type="protein sequence ID" value="Pan_g21249.t1"/>
    <property type="gene ID" value="Pan_g21249"/>
</dbReference>
<dbReference type="InterPro" id="IPR008166">
    <property type="entry name" value="Glyco_transf_92"/>
</dbReference>
<feature type="transmembrane region" description="Helical" evidence="9">
    <location>
        <begin position="1153"/>
        <end position="1178"/>
    </location>
</feature>
<proteinExistence type="inferred from homology"/>
<dbReference type="PANTHER" id="PTHR21645:SF2">
    <property type="entry name" value="GLYCOSYLTRANSFERASE FAMILY 92 PROTEIN F59C6.8"/>
    <property type="match status" value="1"/>
</dbReference>
<comment type="subcellular location">
    <subcellularLocation>
        <location evidence="1">Membrane</location>
        <topology evidence="1">Single-pass membrane protein</topology>
    </subcellularLocation>
</comment>
<reference evidence="11" key="2">
    <citation type="submission" date="2020-10" db="UniProtKB">
        <authorList>
            <consortium name="WormBaseParasite"/>
        </authorList>
    </citation>
    <scope>IDENTIFICATION</scope>
</reference>
<keyword evidence="5 9" id="KW-0812">Transmembrane</keyword>
<evidence type="ECO:0000256" key="3">
    <source>
        <dbReference type="ARBA" id="ARBA00022676"/>
    </source>
</evidence>
<dbReference type="InterPro" id="IPR052012">
    <property type="entry name" value="GTase_92"/>
</dbReference>
<evidence type="ECO:0000256" key="8">
    <source>
        <dbReference type="SAM" id="MobiDB-lite"/>
    </source>
</evidence>
<evidence type="ECO:0000256" key="6">
    <source>
        <dbReference type="ARBA" id="ARBA00022989"/>
    </source>
</evidence>
<evidence type="ECO:0000256" key="5">
    <source>
        <dbReference type="ARBA" id="ARBA00022692"/>
    </source>
</evidence>
<evidence type="ECO:0000256" key="2">
    <source>
        <dbReference type="ARBA" id="ARBA00007647"/>
    </source>
</evidence>
<keyword evidence="4" id="KW-0808">Transferase</keyword>
<evidence type="ECO:0000313" key="10">
    <source>
        <dbReference type="Proteomes" id="UP000492821"/>
    </source>
</evidence>
<dbReference type="PANTHER" id="PTHR21645">
    <property type="entry name" value="GLYCOSYLTRANSFERASE FAMILY 92 PROTEIN"/>
    <property type="match status" value="1"/>
</dbReference>
<dbReference type="GO" id="GO:0016757">
    <property type="term" value="F:glycosyltransferase activity"/>
    <property type="evidence" value="ECO:0007669"/>
    <property type="project" value="UniProtKB-KW"/>
</dbReference>
<protein>
    <submittedName>
        <fullName evidence="11">Glycosyltransferase family 92 protein</fullName>
    </submittedName>
</protein>
<keyword evidence="6 9" id="KW-1133">Transmembrane helix</keyword>